<dbReference type="InterPro" id="IPR036397">
    <property type="entry name" value="RNaseH_sf"/>
</dbReference>
<organism evidence="14 15">
    <name type="scientific">Mycoplasma tauri</name>
    <dbReference type="NCBI Taxonomy" id="547987"/>
    <lineage>
        <taxon>Bacteria</taxon>
        <taxon>Bacillati</taxon>
        <taxon>Mycoplasmatota</taxon>
        <taxon>Mollicutes</taxon>
        <taxon>Mycoplasmataceae</taxon>
        <taxon>Mycoplasma</taxon>
    </lineage>
</organism>
<dbReference type="InterPro" id="IPR006054">
    <property type="entry name" value="DnaQ"/>
</dbReference>
<accession>A0A953T9K1</accession>
<comment type="caution">
    <text evidence="14">The sequence shown here is derived from an EMBL/GenBank/DDBJ whole genome shotgun (WGS) entry which is preliminary data.</text>
</comment>
<dbReference type="Gene3D" id="1.10.150.700">
    <property type="entry name" value="PolC, middle finger domain"/>
    <property type="match status" value="1"/>
</dbReference>
<keyword evidence="9 11" id="KW-0239">DNA-directed DNA polymerase</keyword>
<dbReference type="Gene3D" id="2.40.50.140">
    <property type="entry name" value="Nucleic acid-binding proteins"/>
    <property type="match status" value="1"/>
</dbReference>
<gene>
    <name evidence="11" type="primary">polC</name>
    <name evidence="14" type="ORF">LAD73_01250</name>
</gene>
<dbReference type="InterPro" id="IPR012337">
    <property type="entry name" value="RNaseH-like_sf"/>
</dbReference>
<dbReference type="Gene3D" id="6.10.140.1510">
    <property type="match status" value="1"/>
</dbReference>
<comment type="catalytic activity">
    <reaction evidence="10 11">
        <text>DNA(n) + a 2'-deoxyribonucleoside 5'-triphosphate = DNA(n+1) + diphosphate</text>
        <dbReference type="Rhea" id="RHEA:22508"/>
        <dbReference type="Rhea" id="RHEA-COMP:17339"/>
        <dbReference type="Rhea" id="RHEA-COMP:17340"/>
        <dbReference type="ChEBI" id="CHEBI:33019"/>
        <dbReference type="ChEBI" id="CHEBI:61560"/>
        <dbReference type="ChEBI" id="CHEBI:173112"/>
        <dbReference type="EC" id="2.7.7.7"/>
    </reaction>
</comment>
<evidence type="ECO:0000256" key="9">
    <source>
        <dbReference type="ARBA" id="ARBA00022932"/>
    </source>
</evidence>
<name>A0A953T9K1_9MOLU</name>
<evidence type="ECO:0000256" key="4">
    <source>
        <dbReference type="ARBA" id="ARBA00022695"/>
    </source>
</evidence>
<dbReference type="SUPFAM" id="SSF160975">
    <property type="entry name" value="AF1531-like"/>
    <property type="match status" value="1"/>
</dbReference>
<dbReference type="InterPro" id="IPR029460">
    <property type="entry name" value="DNAPol_HHH"/>
</dbReference>
<evidence type="ECO:0000256" key="2">
    <source>
        <dbReference type="ARBA" id="ARBA00022490"/>
    </source>
</evidence>
<dbReference type="SMART" id="SM00481">
    <property type="entry name" value="POLIIIAc"/>
    <property type="match status" value="1"/>
</dbReference>
<dbReference type="GO" id="GO:0003887">
    <property type="term" value="F:DNA-directed DNA polymerase activity"/>
    <property type="evidence" value="ECO:0007669"/>
    <property type="project" value="UniProtKB-UniRule"/>
</dbReference>
<dbReference type="FunFam" id="3.30.420.10:FF:000045">
    <property type="entry name" value="3'-5' exonuclease DinG"/>
    <property type="match status" value="1"/>
</dbReference>
<dbReference type="InterPro" id="IPR004805">
    <property type="entry name" value="DnaE2/DnaE/PolC"/>
</dbReference>
<dbReference type="Gene3D" id="3.30.1900.20">
    <property type="match status" value="1"/>
</dbReference>
<evidence type="ECO:0000256" key="1">
    <source>
        <dbReference type="ARBA" id="ARBA00003452"/>
    </source>
</evidence>
<dbReference type="InterPro" id="IPR003141">
    <property type="entry name" value="Pol/His_phosphatase_N"/>
</dbReference>
<dbReference type="Gene3D" id="3.30.420.10">
    <property type="entry name" value="Ribonuclease H-like superfamily/Ribonuclease H"/>
    <property type="match status" value="1"/>
</dbReference>
<evidence type="ECO:0000313" key="15">
    <source>
        <dbReference type="Proteomes" id="UP000772186"/>
    </source>
</evidence>
<evidence type="ECO:0000259" key="13">
    <source>
        <dbReference type="SMART" id="SM00481"/>
    </source>
</evidence>
<keyword evidence="7 11" id="KW-0378">Hydrolase</keyword>
<evidence type="ECO:0000256" key="5">
    <source>
        <dbReference type="ARBA" id="ARBA00022705"/>
    </source>
</evidence>
<comment type="similarity">
    <text evidence="11">Belongs to the DNA polymerase type-C family. PolC subfamily.</text>
</comment>
<dbReference type="SMART" id="SM00479">
    <property type="entry name" value="EXOIII"/>
    <property type="match status" value="1"/>
</dbReference>
<keyword evidence="15" id="KW-1185">Reference proteome</keyword>
<evidence type="ECO:0000256" key="6">
    <source>
        <dbReference type="ARBA" id="ARBA00022722"/>
    </source>
</evidence>
<sequence length="1462" mass="167864">MMNSNVKRFMAFIKMLNIEISPELENTELILLNSTYEGNEDEKLNLQFNFANLISIKSFKKFKKTLKKNKGLHVIFNFSDLQYTREILLTFIKEQIQKTRFRELKSIDWENIVKDLDIQTLNIETPDRSFIDQYGELLDELFTKLKNQGFSKLQVKYLQNNKNNDLVEEKIRKEKREESALLMKIARESAQKNNTINTKQETYKPLIRKKQTQTSKPYIMCTIEQLPTINEYSNVEFVGLIFASSTMATKDKRTIVSIKISDYKSSVKGNWYLDTDLLSNEQKDLIDANSQNWVKIKATIPKNDRTENGFFVYINDVEKTTSPLKIAKDTAKDNEKRVEIHISTKMNTMDGLFYPDDFVKRAKEWGMPAIGIMDTDGAQSYPRLYSSAKKAGIKALYGTAFSTINRQNNSIFGKIPKGNIKDFSYVSFDIESTGLSPKFHELIEFGGVEIDQDLKLGKVHQFFVKSKSKLKNFTIDLTKITDELLDKKGIDIKEALSQIYEILNNKIALAHNAKFDYNFLKEQFKIHNIEFPNVTVIDTVTVSRIVYSQFKSHNLESIASRLGINYDAKVAHRGDYDAKVLANVWINMMAELQKQNIITFEDLYNYSSEKMYSANARHSREITTIALTEEGLKTQYKMISDCLTKNYINSPITYKEDLKELNRSDILIGSGTLKSELIEKYFYSCHDAFIDELDYYDIIEIPAPQCFEHWIKEEFLTQEQLYNSLKDIINEAKNKNKIVVATADVKYLDPWDKEIFESLVYAKGIKNTRHYLFDYRKLEKQGTLYLPTQKFLTTSEMIEQFSFLNDQSLINEVVVKNSQKIANMAQNLEIIKKGLYTPEFDDSKKKLADLVYKNAHEKYGDNLPELIQKRIDAELKPIIKYGFDVIYWISYKLVKLSVDQGFIVGSRGSIGSSFVASLIGISEVNPLPPHYNCSNCKHFELANIEGITSGYDLNSKNCPKCNSLIIGEGQSIPFETFLGFEADKVPDIDLNFTGEFQGVVHEEIRRLFGKNHTFRAGTISKVAEKTAFGYVRSYAEETKKTISQIDTEFIASRIKDVKRTTGQHPGGIIIIPKQFEIFDFTPINYPANDLSATWLTTHFDYKAIHDNVLKFDILGHDNPTTIKLLEEYTGIKIQDVPKNDKKVIDLFSSPKSMNIDSSQISNEKTGAIGLPEFGTSFVRQMLSQIKPKSVADLISISGLSHGTNVWLNNAEELVLKKGKQLNEIICCRDDIMPMLIKKGIEPLKSFNIMEKVRKGKGLTNEETELLEKNNVPSWLIQSMKKIAYLFPKAHATAYVTMALWIAWFKLYKPLAFYASYFTAHSKADDIENMIDRKGGHKVSKRLKELRIMEKRSNKEDELINVFEVAEELYARGLNIANVSLEKSQASKWLIDESNNCLIPPFSSIESLGEIKANDIVECRNKKPFISKEDFKSRTGITTTVFDRMNNMGILDELEDSDQYSLF</sequence>
<dbReference type="Gene3D" id="1.10.150.870">
    <property type="match status" value="1"/>
</dbReference>
<dbReference type="CDD" id="cd06127">
    <property type="entry name" value="DEDDh"/>
    <property type="match status" value="1"/>
</dbReference>
<dbReference type="InterPro" id="IPR011708">
    <property type="entry name" value="DNA_pol3_alpha_NTPase_dom"/>
</dbReference>
<dbReference type="Gene3D" id="3.20.20.140">
    <property type="entry name" value="Metal-dependent hydrolases"/>
    <property type="match status" value="2"/>
</dbReference>
<dbReference type="GO" id="GO:0003677">
    <property type="term" value="F:DNA binding"/>
    <property type="evidence" value="ECO:0007669"/>
    <property type="project" value="UniProtKB-UniRule"/>
</dbReference>
<evidence type="ECO:0000256" key="10">
    <source>
        <dbReference type="ARBA" id="ARBA00049244"/>
    </source>
</evidence>
<reference evidence="14 15" key="1">
    <citation type="submission" date="2021-09" db="EMBL/GenBank/DDBJ databases">
        <title>WGS of Mycoplasma sp. Zaradi2 strains.</title>
        <authorList>
            <person name="Spergser J."/>
        </authorList>
    </citation>
    <scope>NUCLEOTIDE SEQUENCE [LARGE SCALE GENOMIC DNA]</scope>
    <source>
        <strain evidence="14 15">1331</strain>
    </source>
</reference>
<protein>
    <recommendedName>
        <fullName evidence="11">DNA polymerase III PolC-type</fullName>
        <shortName evidence="11">PolIII</shortName>
        <ecNumber evidence="11">2.7.7.7</ecNumber>
    </recommendedName>
</protein>
<dbReference type="GO" id="GO:0008408">
    <property type="term" value="F:3'-5' exonuclease activity"/>
    <property type="evidence" value="ECO:0007669"/>
    <property type="project" value="UniProtKB-UniRule"/>
</dbReference>
<evidence type="ECO:0000256" key="7">
    <source>
        <dbReference type="ARBA" id="ARBA00022801"/>
    </source>
</evidence>
<keyword evidence="3 11" id="KW-0808">Transferase</keyword>
<dbReference type="Pfam" id="PF00929">
    <property type="entry name" value="RNase_T"/>
    <property type="match status" value="1"/>
</dbReference>
<evidence type="ECO:0000256" key="8">
    <source>
        <dbReference type="ARBA" id="ARBA00022839"/>
    </source>
</evidence>
<comment type="subcellular location">
    <subcellularLocation>
        <location evidence="11">Cytoplasm</location>
    </subcellularLocation>
</comment>
<dbReference type="GO" id="GO:0005737">
    <property type="term" value="C:cytoplasm"/>
    <property type="evidence" value="ECO:0007669"/>
    <property type="project" value="UniProtKB-SubCell"/>
</dbReference>
<dbReference type="InterPro" id="IPR006308">
    <property type="entry name" value="Pol_III_a_PolC-type_gram_pos"/>
</dbReference>
<dbReference type="Pfam" id="PF07733">
    <property type="entry name" value="DNA_pol3_alpha"/>
    <property type="match status" value="2"/>
</dbReference>
<dbReference type="SUPFAM" id="SSF53098">
    <property type="entry name" value="Ribonuclease H-like"/>
    <property type="match status" value="1"/>
</dbReference>
<evidence type="ECO:0000256" key="11">
    <source>
        <dbReference type="HAMAP-Rule" id="MF_00356"/>
    </source>
</evidence>
<evidence type="ECO:0000313" key="14">
    <source>
        <dbReference type="EMBL" id="MBZ4195344.1"/>
    </source>
</evidence>
<proteinExistence type="inferred from homology"/>
<keyword evidence="8 11" id="KW-0269">Exonuclease</keyword>
<keyword evidence="6 11" id="KW-0540">Nuclease</keyword>
<dbReference type="InterPro" id="IPR012340">
    <property type="entry name" value="NA-bd_OB-fold"/>
</dbReference>
<dbReference type="EMBL" id="JAIQBY010000006">
    <property type="protein sequence ID" value="MBZ4195344.1"/>
    <property type="molecule type" value="Genomic_DNA"/>
</dbReference>
<dbReference type="Pfam" id="PF17657">
    <property type="entry name" value="DNA_pol3_finger"/>
    <property type="match status" value="1"/>
</dbReference>
<keyword evidence="2 11" id="KW-0963">Cytoplasm</keyword>
<evidence type="ECO:0000256" key="3">
    <source>
        <dbReference type="ARBA" id="ARBA00022679"/>
    </source>
</evidence>
<dbReference type="NCBIfam" id="TIGR00573">
    <property type="entry name" value="dnaq"/>
    <property type="match status" value="1"/>
</dbReference>
<dbReference type="NCBIfam" id="TIGR01405">
    <property type="entry name" value="polC_Gram_pos"/>
    <property type="match status" value="1"/>
</dbReference>
<dbReference type="InterPro" id="IPR013520">
    <property type="entry name" value="Ribonucl_H"/>
</dbReference>
<keyword evidence="4 11" id="KW-0548">Nucleotidyltransferase</keyword>
<feature type="domain" description="Polymerase/histidinol phosphatase N-terminal" evidence="13">
    <location>
        <begin position="338"/>
        <end position="405"/>
    </location>
</feature>
<keyword evidence="5 11" id="KW-0235">DNA replication</keyword>
<dbReference type="EC" id="2.7.7.7" evidence="11"/>
<dbReference type="PANTHER" id="PTHR32294">
    <property type="entry name" value="DNA POLYMERASE III SUBUNIT ALPHA"/>
    <property type="match status" value="1"/>
</dbReference>
<dbReference type="PANTHER" id="PTHR32294:SF5">
    <property type="entry name" value="DNA POLYMERASE III POLC-TYPE"/>
    <property type="match status" value="1"/>
</dbReference>
<dbReference type="Pfam" id="PF14579">
    <property type="entry name" value="HHH_6"/>
    <property type="match status" value="1"/>
</dbReference>
<dbReference type="InterPro" id="IPR040982">
    <property type="entry name" value="DNA_pol3_finger"/>
</dbReference>
<dbReference type="InterPro" id="IPR044923">
    <property type="entry name" value="PolC_middle_finger_sf"/>
</dbReference>
<dbReference type="Proteomes" id="UP000772186">
    <property type="component" value="Unassembled WGS sequence"/>
</dbReference>
<evidence type="ECO:0000259" key="12">
    <source>
        <dbReference type="SMART" id="SM00479"/>
    </source>
</evidence>
<dbReference type="GO" id="GO:0006261">
    <property type="term" value="P:DNA-templated DNA replication"/>
    <property type="evidence" value="ECO:0007669"/>
    <property type="project" value="UniProtKB-UniRule"/>
</dbReference>
<comment type="function">
    <text evidence="1 11">Required for replicative DNA synthesis. This DNA polymerase also exhibits 3' to 5' exonuclease activity.</text>
</comment>
<dbReference type="NCBIfam" id="NF001688">
    <property type="entry name" value="PRK00448.1"/>
    <property type="match status" value="1"/>
</dbReference>
<dbReference type="RefSeq" id="WP_223644508.1">
    <property type="nucleotide sequence ID" value="NZ_JAIQBY010000006.1"/>
</dbReference>
<feature type="domain" description="Exonuclease" evidence="12">
    <location>
        <begin position="424"/>
        <end position="594"/>
    </location>
</feature>
<dbReference type="HAMAP" id="MF_00356">
    <property type="entry name" value="DNApol_PolC"/>
    <property type="match status" value="1"/>
</dbReference>